<proteinExistence type="predicted"/>
<sequence>MANFCSDYCSSIFCVDKVLYAFDSCHLRSYTLDNIQSQTYLKSQISSCFCTPKLTTQIQIGSAENYQYLTIQSPILSTINQSLNGIIAIVQIWKKVQFPRKNISKPETYSTLIRKSDILPLSLLI</sequence>
<name>A0ACB9LPR4_BAUVA</name>
<protein>
    <submittedName>
        <fullName evidence="1">Uncharacterized protein</fullName>
    </submittedName>
</protein>
<dbReference type="EMBL" id="CM039436">
    <property type="protein sequence ID" value="KAI4313243.1"/>
    <property type="molecule type" value="Genomic_DNA"/>
</dbReference>
<dbReference type="Proteomes" id="UP000828941">
    <property type="component" value="Chromosome 11"/>
</dbReference>
<comment type="caution">
    <text evidence="1">The sequence shown here is derived from an EMBL/GenBank/DDBJ whole genome shotgun (WGS) entry which is preliminary data.</text>
</comment>
<gene>
    <name evidence="1" type="ORF">L6164_026236</name>
</gene>
<evidence type="ECO:0000313" key="2">
    <source>
        <dbReference type="Proteomes" id="UP000828941"/>
    </source>
</evidence>
<accession>A0ACB9LPR4</accession>
<keyword evidence="2" id="KW-1185">Reference proteome</keyword>
<evidence type="ECO:0000313" key="1">
    <source>
        <dbReference type="EMBL" id="KAI4313243.1"/>
    </source>
</evidence>
<organism evidence="1 2">
    <name type="scientific">Bauhinia variegata</name>
    <name type="common">Purple orchid tree</name>
    <name type="synonym">Phanera variegata</name>
    <dbReference type="NCBI Taxonomy" id="167791"/>
    <lineage>
        <taxon>Eukaryota</taxon>
        <taxon>Viridiplantae</taxon>
        <taxon>Streptophyta</taxon>
        <taxon>Embryophyta</taxon>
        <taxon>Tracheophyta</taxon>
        <taxon>Spermatophyta</taxon>
        <taxon>Magnoliopsida</taxon>
        <taxon>eudicotyledons</taxon>
        <taxon>Gunneridae</taxon>
        <taxon>Pentapetalae</taxon>
        <taxon>rosids</taxon>
        <taxon>fabids</taxon>
        <taxon>Fabales</taxon>
        <taxon>Fabaceae</taxon>
        <taxon>Cercidoideae</taxon>
        <taxon>Cercideae</taxon>
        <taxon>Bauhiniinae</taxon>
        <taxon>Bauhinia</taxon>
    </lineage>
</organism>
<reference evidence="1 2" key="1">
    <citation type="journal article" date="2022" name="DNA Res.">
        <title>Chromosomal-level genome assembly of the orchid tree Bauhinia variegata (Leguminosae; Cercidoideae) supports the allotetraploid origin hypothesis of Bauhinia.</title>
        <authorList>
            <person name="Zhong Y."/>
            <person name="Chen Y."/>
            <person name="Zheng D."/>
            <person name="Pang J."/>
            <person name="Liu Y."/>
            <person name="Luo S."/>
            <person name="Meng S."/>
            <person name="Qian L."/>
            <person name="Wei D."/>
            <person name="Dai S."/>
            <person name="Zhou R."/>
        </authorList>
    </citation>
    <scope>NUCLEOTIDE SEQUENCE [LARGE SCALE GENOMIC DNA]</scope>
    <source>
        <strain evidence="1">BV-YZ2020</strain>
    </source>
</reference>